<feature type="transmembrane region" description="Helical" evidence="11">
    <location>
        <begin position="119"/>
        <end position="139"/>
    </location>
</feature>
<evidence type="ECO:0000256" key="8">
    <source>
        <dbReference type="ARBA" id="ARBA00022824"/>
    </source>
</evidence>
<dbReference type="UniPathway" id="UPA00196"/>
<reference evidence="13 14" key="2">
    <citation type="submission" date="2025-04" db="UniProtKB">
        <authorList>
            <consortium name="RefSeq"/>
        </authorList>
    </citation>
    <scope>IDENTIFICATION</scope>
</reference>
<evidence type="ECO:0000256" key="4">
    <source>
        <dbReference type="ARBA" id="ARBA00022502"/>
    </source>
</evidence>
<evidence type="ECO:0000256" key="7">
    <source>
        <dbReference type="ARBA" id="ARBA00022692"/>
    </source>
</evidence>
<keyword evidence="8 11" id="KW-0256">Endoplasmic reticulum</keyword>
<evidence type="ECO:0000313" key="12">
    <source>
        <dbReference type="Proteomes" id="UP000515156"/>
    </source>
</evidence>
<dbReference type="EC" id="2.4.1.-" evidence="11"/>
<evidence type="ECO:0000256" key="3">
    <source>
        <dbReference type="ARBA" id="ARBA00008698"/>
    </source>
</evidence>
<dbReference type="GO" id="GO:0000009">
    <property type="term" value="F:alpha-1,6-mannosyltransferase activity"/>
    <property type="evidence" value="ECO:0007669"/>
    <property type="project" value="InterPro"/>
</dbReference>
<evidence type="ECO:0000256" key="6">
    <source>
        <dbReference type="ARBA" id="ARBA00022679"/>
    </source>
</evidence>
<dbReference type="RefSeq" id="XP_030074140.1">
    <property type="nucleotide sequence ID" value="XM_030218280.1"/>
</dbReference>
<comment type="function">
    <text evidence="11">Mannosyltransferase involved in glycosylphosphatidylinositol-anchor biosynthesis.</text>
</comment>
<reference evidence="12" key="1">
    <citation type="submission" date="2024-06" db="UniProtKB">
        <authorList>
            <consortium name="RefSeq"/>
        </authorList>
    </citation>
    <scope>NUCLEOTIDE SEQUENCE [LARGE SCALE GENOMIC DNA]</scope>
</reference>
<keyword evidence="10 11" id="KW-0472">Membrane</keyword>
<evidence type="ECO:0000256" key="10">
    <source>
        <dbReference type="ARBA" id="ARBA00023136"/>
    </source>
</evidence>
<comment type="pathway">
    <text evidence="2 11">Glycolipid biosynthesis; glycosylphosphatidylinositol-anchor biosynthesis.</text>
</comment>
<evidence type="ECO:0000256" key="2">
    <source>
        <dbReference type="ARBA" id="ARBA00004687"/>
    </source>
</evidence>
<dbReference type="GeneID" id="115479943"/>
<evidence type="ECO:0000313" key="14">
    <source>
        <dbReference type="RefSeq" id="XP_030074140.1"/>
    </source>
</evidence>
<dbReference type="RefSeq" id="XP_030074139.1">
    <property type="nucleotide sequence ID" value="XM_030218279.1"/>
</dbReference>
<feature type="transmembrane region" description="Helical" evidence="11">
    <location>
        <begin position="151"/>
        <end position="172"/>
    </location>
</feature>
<accession>A0A6P7ZFE8</accession>
<dbReference type="Pfam" id="PF04188">
    <property type="entry name" value="Mannosyl_trans2"/>
    <property type="match status" value="1"/>
</dbReference>
<keyword evidence="9 11" id="KW-1133">Transmembrane helix</keyword>
<feature type="transmembrane region" description="Helical" evidence="11">
    <location>
        <begin position="239"/>
        <end position="264"/>
    </location>
</feature>
<name>A0A6P7ZFE8_9AMPH</name>
<dbReference type="AlphaFoldDB" id="A0A6P7ZFE8"/>
<sequence length="504" mass="56568">MRLLEIQDPFLREVFRFALSTRCLTLLLQALFNLLIPDHAADAFHPPRLSVPGHGDQLLELLLGGLTRWDAEHFLFIAEHGYLYEHNFAFFPVFPLCVRVATDLILWPLHGLLCLHSRLILSAVLLNTIFSTLAAAALYHLGCVVLQCRRTAFLASLLYCLTPANVFMAAGYSESLFAFLAFSGMWQLESEWHVTSCCLLSLATGVRSNGLINFGFLLHSQCRRFACGLQSYLSSSARLPQLVGLVFGSAASVLLGALVLVLPFTLFQYYAYLTFCSADASLKQVLPKPLLQLALDKGYRVAGGELPSWCSQKYPIAYSYVQDVYWNVGFLRYFSLLQIPNFLLALPVVTLISWATWMYVAADPWFCLKLGLQRQKRFVKTATGFHSSRVFVYVIHASALLLFGFLCMHVQVLTRFLGSSSPVLYWFSAHLLQDNEPALWNRRAAASLGPCRPAQFGKGNSINPLPNLLLSWTTCTAVTKCILGYFLSYWLLGLILHCNFLPWT</sequence>
<dbReference type="OrthoDB" id="10252502at2759"/>
<comment type="similarity">
    <text evidence="3 11">Belongs to the PIGV family.</text>
</comment>
<keyword evidence="6 11" id="KW-0808">Transferase</keyword>
<gene>
    <name evidence="13 14" type="primary">PIGV</name>
</gene>
<dbReference type="GO" id="GO:0006506">
    <property type="term" value="P:GPI anchor biosynthetic process"/>
    <property type="evidence" value="ECO:0007669"/>
    <property type="project" value="UniProtKB-UniPathway"/>
</dbReference>
<evidence type="ECO:0000256" key="5">
    <source>
        <dbReference type="ARBA" id="ARBA00022676"/>
    </source>
</evidence>
<evidence type="ECO:0000313" key="13">
    <source>
        <dbReference type="RefSeq" id="XP_030074139.1"/>
    </source>
</evidence>
<feature type="transmembrane region" description="Helical" evidence="11">
    <location>
        <begin position="390"/>
        <end position="412"/>
    </location>
</feature>
<evidence type="ECO:0000256" key="9">
    <source>
        <dbReference type="ARBA" id="ARBA00022989"/>
    </source>
</evidence>
<feature type="transmembrane region" description="Helical" evidence="11">
    <location>
        <begin position="342"/>
        <end position="368"/>
    </location>
</feature>
<feature type="transmembrane region" description="Helical" evidence="11">
    <location>
        <begin position="469"/>
        <end position="492"/>
    </location>
</feature>
<dbReference type="GO" id="GO:0005789">
    <property type="term" value="C:endoplasmic reticulum membrane"/>
    <property type="evidence" value="ECO:0007669"/>
    <property type="project" value="UniProtKB-SubCell"/>
</dbReference>
<dbReference type="PANTHER" id="PTHR12468:SF2">
    <property type="entry name" value="GPI MANNOSYLTRANSFERASE 2"/>
    <property type="match status" value="1"/>
</dbReference>
<proteinExistence type="inferred from homology"/>
<organism evidence="12 14">
    <name type="scientific">Microcaecilia unicolor</name>
    <dbReference type="NCBI Taxonomy" id="1415580"/>
    <lineage>
        <taxon>Eukaryota</taxon>
        <taxon>Metazoa</taxon>
        <taxon>Chordata</taxon>
        <taxon>Craniata</taxon>
        <taxon>Vertebrata</taxon>
        <taxon>Euteleostomi</taxon>
        <taxon>Amphibia</taxon>
        <taxon>Gymnophiona</taxon>
        <taxon>Siphonopidae</taxon>
        <taxon>Microcaecilia</taxon>
    </lineage>
</organism>
<keyword evidence="7 11" id="KW-0812">Transmembrane</keyword>
<evidence type="ECO:0000256" key="11">
    <source>
        <dbReference type="RuleBase" id="RU363112"/>
    </source>
</evidence>
<keyword evidence="5 11" id="KW-0328">Glycosyltransferase</keyword>
<dbReference type="GO" id="GO:0031501">
    <property type="term" value="C:mannosyltransferase complex"/>
    <property type="evidence" value="ECO:0007669"/>
    <property type="project" value="TreeGrafter"/>
</dbReference>
<dbReference type="InterPro" id="IPR007315">
    <property type="entry name" value="PIG-V/Gpi18"/>
</dbReference>
<evidence type="ECO:0000256" key="1">
    <source>
        <dbReference type="ARBA" id="ARBA00004477"/>
    </source>
</evidence>
<keyword evidence="4 11" id="KW-0337">GPI-anchor biosynthesis</keyword>
<dbReference type="Proteomes" id="UP000515156">
    <property type="component" value="Chromosome 11"/>
</dbReference>
<comment type="caution">
    <text evidence="11">Lacks conserved residue(s) required for the propagation of feature annotation.</text>
</comment>
<protein>
    <recommendedName>
        <fullName evidence="11">GPI mannosyltransferase 2</fullName>
        <ecNumber evidence="11">2.4.1.-</ecNumber>
    </recommendedName>
</protein>
<keyword evidence="12" id="KW-1185">Reference proteome</keyword>
<comment type="subcellular location">
    <subcellularLocation>
        <location evidence="1 11">Endoplasmic reticulum membrane</location>
        <topology evidence="1 11">Multi-pass membrane protein</topology>
    </subcellularLocation>
</comment>
<dbReference type="PANTHER" id="PTHR12468">
    <property type="entry name" value="GPI MANNOSYLTRANSFERASE 2"/>
    <property type="match status" value="1"/>
</dbReference>
<dbReference type="CTD" id="55650"/>
<dbReference type="KEGG" id="muo:115479943"/>
<dbReference type="GO" id="GO:0004376">
    <property type="term" value="F:GPI mannosyltransferase activity"/>
    <property type="evidence" value="ECO:0007669"/>
    <property type="project" value="InterPro"/>
</dbReference>